<comment type="pathway">
    <text evidence="2 11">Glycan metabolism; pectin degradation; 2-dehydro-3-deoxy-D-gluconate from pectin: step 1/5.</text>
</comment>
<feature type="active site" evidence="10">
    <location>
        <position position="171"/>
    </location>
</feature>
<gene>
    <name evidence="13" type="ORF">LIER_06643</name>
</gene>
<accession>A0AAV3P7S9</accession>
<dbReference type="GO" id="GO:0030599">
    <property type="term" value="F:pectinesterase activity"/>
    <property type="evidence" value="ECO:0007669"/>
    <property type="project" value="UniProtKB-UniRule"/>
</dbReference>
<protein>
    <recommendedName>
        <fullName evidence="3 11">Pectinesterase</fullName>
        <ecNumber evidence="3 11">3.1.1.11</ecNumber>
    </recommendedName>
</protein>
<keyword evidence="4" id="KW-0134">Cell wall</keyword>
<dbReference type="GO" id="GO:0045490">
    <property type="term" value="P:pectin catabolic process"/>
    <property type="evidence" value="ECO:0007669"/>
    <property type="project" value="UniProtKB-UniRule"/>
</dbReference>
<dbReference type="Pfam" id="PF01095">
    <property type="entry name" value="Pectinesterase"/>
    <property type="match status" value="1"/>
</dbReference>
<dbReference type="InterPro" id="IPR012334">
    <property type="entry name" value="Pectin_lyas_fold"/>
</dbReference>
<evidence type="ECO:0000259" key="12">
    <source>
        <dbReference type="Pfam" id="PF01095"/>
    </source>
</evidence>
<dbReference type="EC" id="3.1.1.11" evidence="3 11"/>
<dbReference type="GO" id="GO:0042545">
    <property type="term" value="P:cell wall modification"/>
    <property type="evidence" value="ECO:0007669"/>
    <property type="project" value="UniProtKB-UniRule"/>
</dbReference>
<sequence>MVLMMITIMVGPSTNNAAEVFQSTVAKDGSGNYMKISDAVAAAPNYSKTRYTIKIKAGVYVEQVIVGKEKQNLAFIGDGADNTIISGDRSVNSGFTLQDTSTVDINGDYFIAMHITFNNSAGPLANQAVALRNNADYSAFYMCNFNGYQDTIYVDQGTQFFKNCNIYGSTDFIFGISAVVFQDCNIYVRNKINSEQVITAQGKEKTTEGLSGISFHRCHIQGAPDLDLKSGEKSFLGRPWRDSSTVVFMESTLESIIAPEGWELWEGVPPSPSIFYGEYNNKGAGASTNGRVEWAKPGESMTRLQAEQFTVRNLIKGSTWLPATKIPFDLDLAKP</sequence>
<dbReference type="PROSITE" id="PS00503">
    <property type="entry name" value="PECTINESTERASE_2"/>
    <property type="match status" value="1"/>
</dbReference>
<evidence type="ECO:0000256" key="7">
    <source>
        <dbReference type="ARBA" id="ARBA00023085"/>
    </source>
</evidence>
<keyword evidence="8" id="KW-0961">Cell wall biogenesis/degradation</keyword>
<dbReference type="Proteomes" id="UP001454036">
    <property type="component" value="Unassembled WGS sequence"/>
</dbReference>
<comment type="subcellular location">
    <subcellularLocation>
        <location evidence="1">Secreted</location>
        <location evidence="1">Cell wall</location>
    </subcellularLocation>
</comment>
<evidence type="ECO:0000256" key="3">
    <source>
        <dbReference type="ARBA" id="ARBA00013229"/>
    </source>
</evidence>
<dbReference type="Gene3D" id="2.160.20.10">
    <property type="entry name" value="Single-stranded right-handed beta-helix, Pectin lyase-like"/>
    <property type="match status" value="1"/>
</dbReference>
<dbReference type="PANTHER" id="PTHR31707">
    <property type="entry name" value="PECTINESTERASE"/>
    <property type="match status" value="1"/>
</dbReference>
<dbReference type="InterPro" id="IPR011050">
    <property type="entry name" value="Pectin_lyase_fold/virulence"/>
</dbReference>
<keyword evidence="6 11" id="KW-0378">Hydrolase</keyword>
<dbReference type="AlphaFoldDB" id="A0AAV3P7S9"/>
<dbReference type="SUPFAM" id="SSF51126">
    <property type="entry name" value="Pectin lyase-like"/>
    <property type="match status" value="1"/>
</dbReference>
<name>A0AAV3P7S9_LITER</name>
<dbReference type="FunFam" id="2.160.20.10:FF:000029">
    <property type="entry name" value="Pectinesterase 4"/>
    <property type="match status" value="1"/>
</dbReference>
<evidence type="ECO:0000256" key="6">
    <source>
        <dbReference type="ARBA" id="ARBA00022801"/>
    </source>
</evidence>
<evidence type="ECO:0000256" key="4">
    <source>
        <dbReference type="ARBA" id="ARBA00022512"/>
    </source>
</evidence>
<evidence type="ECO:0000256" key="9">
    <source>
        <dbReference type="ARBA" id="ARBA00047928"/>
    </source>
</evidence>
<dbReference type="InterPro" id="IPR033131">
    <property type="entry name" value="Pectinesterase_Asp_AS"/>
</dbReference>
<reference evidence="13 14" key="1">
    <citation type="submission" date="2024-01" db="EMBL/GenBank/DDBJ databases">
        <title>The complete chloroplast genome sequence of Lithospermum erythrorhizon: insights into the phylogenetic relationship among Boraginaceae species and the maternal lineages of purple gromwells.</title>
        <authorList>
            <person name="Okada T."/>
            <person name="Watanabe K."/>
        </authorList>
    </citation>
    <scope>NUCLEOTIDE SEQUENCE [LARGE SCALE GENOMIC DNA]</scope>
</reference>
<evidence type="ECO:0000256" key="10">
    <source>
        <dbReference type="PROSITE-ProRule" id="PRU10040"/>
    </source>
</evidence>
<evidence type="ECO:0000313" key="13">
    <source>
        <dbReference type="EMBL" id="GAA0146766.1"/>
    </source>
</evidence>
<organism evidence="13 14">
    <name type="scientific">Lithospermum erythrorhizon</name>
    <name type="common">Purple gromwell</name>
    <name type="synonym">Lithospermum officinale var. erythrorhizon</name>
    <dbReference type="NCBI Taxonomy" id="34254"/>
    <lineage>
        <taxon>Eukaryota</taxon>
        <taxon>Viridiplantae</taxon>
        <taxon>Streptophyta</taxon>
        <taxon>Embryophyta</taxon>
        <taxon>Tracheophyta</taxon>
        <taxon>Spermatophyta</taxon>
        <taxon>Magnoliopsida</taxon>
        <taxon>eudicotyledons</taxon>
        <taxon>Gunneridae</taxon>
        <taxon>Pentapetalae</taxon>
        <taxon>asterids</taxon>
        <taxon>lamiids</taxon>
        <taxon>Boraginales</taxon>
        <taxon>Boraginaceae</taxon>
        <taxon>Boraginoideae</taxon>
        <taxon>Lithospermeae</taxon>
        <taxon>Lithospermum</taxon>
    </lineage>
</organism>
<evidence type="ECO:0000256" key="2">
    <source>
        <dbReference type="ARBA" id="ARBA00005184"/>
    </source>
</evidence>
<evidence type="ECO:0000256" key="5">
    <source>
        <dbReference type="ARBA" id="ARBA00022525"/>
    </source>
</evidence>
<evidence type="ECO:0000313" key="14">
    <source>
        <dbReference type="Proteomes" id="UP001454036"/>
    </source>
</evidence>
<dbReference type="EMBL" id="BAABME010000981">
    <property type="protein sequence ID" value="GAA0146766.1"/>
    <property type="molecule type" value="Genomic_DNA"/>
</dbReference>
<keyword evidence="5" id="KW-0964">Secreted</keyword>
<dbReference type="InterPro" id="IPR000070">
    <property type="entry name" value="Pectinesterase_cat"/>
</dbReference>
<keyword evidence="14" id="KW-1185">Reference proteome</keyword>
<proteinExistence type="predicted"/>
<feature type="domain" description="Pectinesterase catalytic" evidence="12">
    <location>
        <begin position="24"/>
        <end position="317"/>
    </location>
</feature>
<comment type="caution">
    <text evidence="13">The sequence shown here is derived from an EMBL/GenBank/DDBJ whole genome shotgun (WGS) entry which is preliminary data.</text>
</comment>
<comment type="catalytic activity">
    <reaction evidence="9 11">
        <text>[(1-&gt;4)-alpha-D-galacturonosyl methyl ester](n) + n H2O = [(1-&gt;4)-alpha-D-galacturonosyl](n) + n methanol + n H(+)</text>
        <dbReference type="Rhea" id="RHEA:22380"/>
        <dbReference type="Rhea" id="RHEA-COMP:14570"/>
        <dbReference type="Rhea" id="RHEA-COMP:14573"/>
        <dbReference type="ChEBI" id="CHEBI:15377"/>
        <dbReference type="ChEBI" id="CHEBI:15378"/>
        <dbReference type="ChEBI" id="CHEBI:17790"/>
        <dbReference type="ChEBI" id="CHEBI:140522"/>
        <dbReference type="ChEBI" id="CHEBI:140523"/>
        <dbReference type="EC" id="3.1.1.11"/>
    </reaction>
</comment>
<keyword evidence="7 11" id="KW-0063">Aspartyl esterase</keyword>
<evidence type="ECO:0000256" key="11">
    <source>
        <dbReference type="RuleBase" id="RU000589"/>
    </source>
</evidence>
<evidence type="ECO:0000256" key="1">
    <source>
        <dbReference type="ARBA" id="ARBA00004191"/>
    </source>
</evidence>
<evidence type="ECO:0000256" key="8">
    <source>
        <dbReference type="ARBA" id="ARBA00023316"/>
    </source>
</evidence>